<dbReference type="AlphaFoldDB" id="A0A7J3M1M2"/>
<dbReference type="InterPro" id="IPR017900">
    <property type="entry name" value="4Fe4S_Fe_S_CS"/>
</dbReference>
<dbReference type="GO" id="GO:0016491">
    <property type="term" value="F:oxidoreductase activity"/>
    <property type="evidence" value="ECO:0007669"/>
    <property type="project" value="UniProtKB-ARBA"/>
</dbReference>
<dbReference type="EMBL" id="DSYZ01000088">
    <property type="protein sequence ID" value="HGT82932.1"/>
    <property type="molecule type" value="Genomic_DNA"/>
</dbReference>
<proteinExistence type="predicted"/>
<dbReference type="InterPro" id="IPR009051">
    <property type="entry name" value="Helical_ferredxn"/>
</dbReference>
<dbReference type="GO" id="GO:0051536">
    <property type="term" value="F:iron-sulfur cluster binding"/>
    <property type="evidence" value="ECO:0007669"/>
    <property type="project" value="InterPro"/>
</dbReference>
<evidence type="ECO:0000259" key="1">
    <source>
        <dbReference type="PROSITE" id="PS51379"/>
    </source>
</evidence>
<dbReference type="Pfam" id="PF04432">
    <property type="entry name" value="FrhB_FdhB_C"/>
    <property type="match status" value="1"/>
</dbReference>
<dbReference type="Pfam" id="PF13534">
    <property type="entry name" value="Fer4_17"/>
    <property type="match status" value="1"/>
</dbReference>
<sequence>MNELEKIKEALRSSSAEKIVAFVRKENEPREVLAILSPNEIDRISFSPLSFNNPAKLLMQLNGKVAVVAKGCDAMAIKQLIKEGKLKRENLFIVGISCKGVADYRKLSKLVKLNEVTSVELEGDELVIKLKNGEKRVAFAEVVDENCVYCEHPTPVIYDVLIGEPREGKRDFSDVEEFEKLSREERWDYWISQFERCIRCHACRSVCPLCYCEECMVDPSNLAISPMSTAEDKASYPRLLGKTVNAKDNAIYHILRVLHHAGRCAGCGECERACPMELPLRKLERKLEKVVVETFGYDLNEDIPFLSKLDIVGD</sequence>
<reference evidence="2" key="1">
    <citation type="journal article" date="2020" name="mSystems">
        <title>Genome- and Community-Level Interaction Insights into Carbon Utilization and Element Cycling Functions of Hydrothermarchaeota in Hydrothermal Sediment.</title>
        <authorList>
            <person name="Zhou Z."/>
            <person name="Liu Y."/>
            <person name="Xu W."/>
            <person name="Pan J."/>
            <person name="Luo Z.H."/>
            <person name="Li M."/>
        </authorList>
    </citation>
    <scope>NUCLEOTIDE SEQUENCE [LARGE SCALE GENOMIC DNA]</scope>
    <source>
        <strain evidence="2">SpSt-587</strain>
    </source>
</reference>
<comment type="caution">
    <text evidence="2">The sequence shown here is derived from an EMBL/GenBank/DDBJ whole genome shotgun (WGS) entry which is preliminary data.</text>
</comment>
<accession>A0A7J3M1M2</accession>
<dbReference type="InterPro" id="IPR007525">
    <property type="entry name" value="FrhB_FdhB_C"/>
</dbReference>
<dbReference type="SUPFAM" id="SSF46548">
    <property type="entry name" value="alpha-helical ferredoxin"/>
    <property type="match status" value="1"/>
</dbReference>
<dbReference type="PROSITE" id="PS51379">
    <property type="entry name" value="4FE4S_FER_2"/>
    <property type="match status" value="2"/>
</dbReference>
<evidence type="ECO:0000313" key="2">
    <source>
        <dbReference type="EMBL" id="HGT82932.1"/>
    </source>
</evidence>
<dbReference type="PROSITE" id="PS00198">
    <property type="entry name" value="4FE4S_FER_1"/>
    <property type="match status" value="2"/>
</dbReference>
<organism evidence="2">
    <name type="scientific">Archaeoglobus fulgidus</name>
    <dbReference type="NCBI Taxonomy" id="2234"/>
    <lineage>
        <taxon>Archaea</taxon>
        <taxon>Methanobacteriati</taxon>
        <taxon>Methanobacteriota</taxon>
        <taxon>Archaeoglobi</taxon>
        <taxon>Archaeoglobales</taxon>
        <taxon>Archaeoglobaceae</taxon>
        <taxon>Archaeoglobus</taxon>
    </lineage>
</organism>
<feature type="domain" description="4Fe-4S ferredoxin-type" evidence="1">
    <location>
        <begin position="255"/>
        <end position="284"/>
    </location>
</feature>
<name>A0A7J3M1M2_ARCFL</name>
<dbReference type="InterPro" id="IPR017896">
    <property type="entry name" value="4Fe4S_Fe-S-bd"/>
</dbReference>
<gene>
    <name evidence="2" type="ORF">ENT52_04315</name>
</gene>
<protein>
    <recommendedName>
        <fullName evidence="1">4Fe-4S ferredoxin-type domain-containing protein</fullName>
    </recommendedName>
</protein>
<feature type="domain" description="4Fe-4S ferredoxin-type" evidence="1">
    <location>
        <begin position="187"/>
        <end position="208"/>
    </location>
</feature>
<dbReference type="Gene3D" id="1.10.1060.10">
    <property type="entry name" value="Alpha-helical ferredoxin"/>
    <property type="match status" value="1"/>
</dbReference>